<evidence type="ECO:0000313" key="12">
    <source>
        <dbReference type="EMBL" id="MCK9687837.1"/>
    </source>
</evidence>
<evidence type="ECO:0000256" key="10">
    <source>
        <dbReference type="ARBA" id="ARBA00030775"/>
    </source>
</evidence>
<comment type="similarity">
    <text evidence="9">Belongs to the GSP H family.</text>
</comment>
<evidence type="ECO:0000256" key="4">
    <source>
        <dbReference type="ARBA" id="ARBA00022481"/>
    </source>
</evidence>
<evidence type="ECO:0000256" key="3">
    <source>
        <dbReference type="ARBA" id="ARBA00022475"/>
    </source>
</evidence>
<dbReference type="SUPFAM" id="SSF54523">
    <property type="entry name" value="Pili subunits"/>
    <property type="match status" value="1"/>
</dbReference>
<evidence type="ECO:0000256" key="9">
    <source>
        <dbReference type="ARBA" id="ARBA00025772"/>
    </source>
</evidence>
<dbReference type="EMBL" id="JAJLJH010000006">
    <property type="protein sequence ID" value="MCK9687837.1"/>
    <property type="molecule type" value="Genomic_DNA"/>
</dbReference>
<dbReference type="InterPro" id="IPR012902">
    <property type="entry name" value="N_methyl_site"/>
</dbReference>
<protein>
    <recommendedName>
        <fullName evidence="2">Type II secretion system protein H</fullName>
    </recommendedName>
    <alternativeName>
        <fullName evidence="10">General secretion pathway protein H</fullName>
    </alternativeName>
</protein>
<keyword evidence="6" id="KW-0812">Transmembrane</keyword>
<dbReference type="Pfam" id="PF07963">
    <property type="entry name" value="N_methyl"/>
    <property type="match status" value="1"/>
</dbReference>
<name>A0A9X1YLB4_9BURK</name>
<keyword evidence="5" id="KW-0997">Cell inner membrane</keyword>
<evidence type="ECO:0000256" key="6">
    <source>
        <dbReference type="ARBA" id="ARBA00022692"/>
    </source>
</evidence>
<dbReference type="AlphaFoldDB" id="A0A9X1YLB4"/>
<evidence type="ECO:0000256" key="5">
    <source>
        <dbReference type="ARBA" id="ARBA00022519"/>
    </source>
</evidence>
<dbReference type="GO" id="GO:0005886">
    <property type="term" value="C:plasma membrane"/>
    <property type="evidence" value="ECO:0007669"/>
    <property type="project" value="UniProtKB-SubCell"/>
</dbReference>
<comment type="caution">
    <text evidence="12">The sequence shown here is derived from an EMBL/GenBank/DDBJ whole genome shotgun (WGS) entry which is preliminary data.</text>
</comment>
<evidence type="ECO:0000259" key="11">
    <source>
        <dbReference type="Pfam" id="PF12019"/>
    </source>
</evidence>
<evidence type="ECO:0000313" key="13">
    <source>
        <dbReference type="Proteomes" id="UP001139353"/>
    </source>
</evidence>
<evidence type="ECO:0000256" key="1">
    <source>
        <dbReference type="ARBA" id="ARBA00004377"/>
    </source>
</evidence>
<evidence type="ECO:0000256" key="7">
    <source>
        <dbReference type="ARBA" id="ARBA00022989"/>
    </source>
</evidence>
<keyword evidence="4" id="KW-0488">Methylation</keyword>
<dbReference type="Pfam" id="PF12019">
    <property type="entry name" value="GspH"/>
    <property type="match status" value="1"/>
</dbReference>
<dbReference type="Gene3D" id="3.55.40.10">
    <property type="entry name" value="minor pseudopilin epsh domain"/>
    <property type="match status" value="1"/>
</dbReference>
<dbReference type="InterPro" id="IPR045584">
    <property type="entry name" value="Pilin-like"/>
</dbReference>
<organism evidence="12 13">
    <name type="scientific">Scleromatobacter humisilvae</name>
    <dbReference type="NCBI Taxonomy" id="2897159"/>
    <lineage>
        <taxon>Bacteria</taxon>
        <taxon>Pseudomonadati</taxon>
        <taxon>Pseudomonadota</taxon>
        <taxon>Betaproteobacteria</taxon>
        <taxon>Burkholderiales</taxon>
        <taxon>Sphaerotilaceae</taxon>
        <taxon>Scleromatobacter</taxon>
    </lineage>
</organism>
<sequence length="187" mass="19345">MSIPSLCPRRRPAPGFTLIELAIVLAIVAILLRVAAPGMSRSVAARALAAQSSEFMAALRFARATAMQRGMVVTMCASLPGGPPLACQGPHAADWHNGWIVFADRDRHGTPDASTPLLRVQQALLRSGGVAGTRGSISFTAAGYSTDAASHFLFSPPAEAALDAPPAVMVCVSKQGRPRLAGTGACD</sequence>
<comment type="subcellular location">
    <subcellularLocation>
        <location evidence="1">Cell inner membrane</location>
        <topology evidence="1">Single-pass membrane protein</topology>
    </subcellularLocation>
</comment>
<proteinExistence type="inferred from homology"/>
<dbReference type="GO" id="GO:0015627">
    <property type="term" value="C:type II protein secretion system complex"/>
    <property type="evidence" value="ECO:0007669"/>
    <property type="project" value="InterPro"/>
</dbReference>
<gene>
    <name evidence="12" type="ORF">LPC04_19205</name>
</gene>
<keyword evidence="3" id="KW-1003">Cell membrane</keyword>
<dbReference type="InterPro" id="IPR022346">
    <property type="entry name" value="T2SS_GspH"/>
</dbReference>
<keyword evidence="13" id="KW-1185">Reference proteome</keyword>
<keyword evidence="7" id="KW-1133">Transmembrane helix</keyword>
<dbReference type="NCBIfam" id="TIGR02532">
    <property type="entry name" value="IV_pilin_GFxxxE"/>
    <property type="match status" value="1"/>
</dbReference>
<dbReference type="Proteomes" id="UP001139353">
    <property type="component" value="Unassembled WGS sequence"/>
</dbReference>
<accession>A0A9X1YLB4</accession>
<dbReference type="RefSeq" id="WP_275683883.1">
    <property type="nucleotide sequence ID" value="NZ_JAJLJH010000006.1"/>
</dbReference>
<evidence type="ECO:0000256" key="8">
    <source>
        <dbReference type="ARBA" id="ARBA00023136"/>
    </source>
</evidence>
<dbReference type="GO" id="GO:0015628">
    <property type="term" value="P:protein secretion by the type II secretion system"/>
    <property type="evidence" value="ECO:0007669"/>
    <property type="project" value="InterPro"/>
</dbReference>
<reference evidence="12" key="1">
    <citation type="submission" date="2021-11" db="EMBL/GenBank/DDBJ databases">
        <title>BS-T2-15 a new species belonging to the Comamonadaceae family isolated from the soil of a French oak forest.</title>
        <authorList>
            <person name="Mieszkin S."/>
            <person name="Alain K."/>
        </authorList>
    </citation>
    <scope>NUCLEOTIDE SEQUENCE</scope>
    <source>
        <strain evidence="12">BS-T2-15</strain>
    </source>
</reference>
<feature type="domain" description="General secretion pathway GspH" evidence="11">
    <location>
        <begin position="53"/>
        <end position="176"/>
    </location>
</feature>
<evidence type="ECO:0000256" key="2">
    <source>
        <dbReference type="ARBA" id="ARBA00021549"/>
    </source>
</evidence>
<keyword evidence="8" id="KW-0472">Membrane</keyword>